<dbReference type="RefSeq" id="WP_246424989.1">
    <property type="nucleotide sequence ID" value="NZ_JACCFO010000001.1"/>
</dbReference>
<evidence type="ECO:0000256" key="4">
    <source>
        <dbReference type="SAM" id="MobiDB-lite"/>
    </source>
</evidence>
<evidence type="ECO:0000313" key="7">
    <source>
        <dbReference type="Proteomes" id="UP000575985"/>
    </source>
</evidence>
<evidence type="ECO:0000256" key="1">
    <source>
        <dbReference type="ARBA" id="ARBA00023015"/>
    </source>
</evidence>
<reference evidence="6 7" key="1">
    <citation type="submission" date="2020-07" db="EMBL/GenBank/DDBJ databases">
        <title>Sequencing the genomes of 1000 actinobacteria strains.</title>
        <authorList>
            <person name="Klenk H.-P."/>
        </authorList>
    </citation>
    <scope>NUCLEOTIDE SEQUENCE [LARGE SCALE GENOMIC DNA]</scope>
    <source>
        <strain evidence="6 7">DSM 45927</strain>
    </source>
</reference>
<dbReference type="EMBL" id="JACCFO010000001">
    <property type="protein sequence ID" value="NYI94307.1"/>
    <property type="molecule type" value="Genomic_DNA"/>
</dbReference>
<dbReference type="InterPro" id="IPR001845">
    <property type="entry name" value="HTH_ArsR_DNA-bd_dom"/>
</dbReference>
<dbReference type="PANTHER" id="PTHR43132:SF8">
    <property type="entry name" value="HTH-TYPE TRANSCRIPTIONAL REGULATOR KMTR"/>
    <property type="match status" value="1"/>
</dbReference>
<protein>
    <submittedName>
        <fullName evidence="6">DNA-binding transcriptional ArsR family regulator</fullName>
    </submittedName>
</protein>
<dbReference type="CDD" id="cd00090">
    <property type="entry name" value="HTH_ARSR"/>
    <property type="match status" value="1"/>
</dbReference>
<dbReference type="Gene3D" id="1.10.10.10">
    <property type="entry name" value="Winged helix-like DNA-binding domain superfamily/Winged helix DNA-binding domain"/>
    <property type="match status" value="1"/>
</dbReference>
<organism evidence="6 7">
    <name type="scientific">Streptomonospora nanhaiensis</name>
    <dbReference type="NCBI Taxonomy" id="1323731"/>
    <lineage>
        <taxon>Bacteria</taxon>
        <taxon>Bacillati</taxon>
        <taxon>Actinomycetota</taxon>
        <taxon>Actinomycetes</taxon>
        <taxon>Streptosporangiales</taxon>
        <taxon>Nocardiopsidaceae</taxon>
        <taxon>Streptomonospora</taxon>
    </lineage>
</organism>
<sequence>MHAHDNTPGRPPEGSDEQYGAAAEVLGLLADPTRLHLLRLLTTEQDVSTLTAQVEASRSSVSQHLGRLRLAGLVTSRREGRRMLYRITSDHLAALVEEALGYAYHAVHDIPHHRAAAPAPRRNGAERRGQPAPPTGGDAAARGGPTTGGTLAP</sequence>
<feature type="region of interest" description="Disordered" evidence="4">
    <location>
        <begin position="114"/>
        <end position="153"/>
    </location>
</feature>
<keyword evidence="1" id="KW-0805">Transcription regulation</keyword>
<dbReference type="InterPro" id="IPR011991">
    <property type="entry name" value="ArsR-like_HTH"/>
</dbReference>
<gene>
    <name evidence="6" type="ORF">HNR12_000584</name>
</gene>
<evidence type="ECO:0000259" key="5">
    <source>
        <dbReference type="PROSITE" id="PS50987"/>
    </source>
</evidence>
<dbReference type="SMART" id="SM00418">
    <property type="entry name" value="HTH_ARSR"/>
    <property type="match status" value="1"/>
</dbReference>
<evidence type="ECO:0000256" key="3">
    <source>
        <dbReference type="ARBA" id="ARBA00023163"/>
    </source>
</evidence>
<dbReference type="Proteomes" id="UP000575985">
    <property type="component" value="Unassembled WGS sequence"/>
</dbReference>
<dbReference type="AlphaFoldDB" id="A0A853BIA0"/>
<comment type="caution">
    <text evidence="6">The sequence shown here is derived from an EMBL/GenBank/DDBJ whole genome shotgun (WGS) entry which is preliminary data.</text>
</comment>
<evidence type="ECO:0000256" key="2">
    <source>
        <dbReference type="ARBA" id="ARBA00023125"/>
    </source>
</evidence>
<keyword evidence="7" id="KW-1185">Reference proteome</keyword>
<keyword evidence="3" id="KW-0804">Transcription</keyword>
<feature type="domain" description="HTH arsR-type" evidence="5">
    <location>
        <begin position="14"/>
        <end position="107"/>
    </location>
</feature>
<dbReference type="PRINTS" id="PR00778">
    <property type="entry name" value="HTHARSR"/>
</dbReference>
<dbReference type="NCBIfam" id="NF033788">
    <property type="entry name" value="HTH_metalloreg"/>
    <property type="match status" value="1"/>
</dbReference>
<evidence type="ECO:0000313" key="6">
    <source>
        <dbReference type="EMBL" id="NYI94307.1"/>
    </source>
</evidence>
<dbReference type="SUPFAM" id="SSF46785">
    <property type="entry name" value="Winged helix' DNA-binding domain"/>
    <property type="match status" value="1"/>
</dbReference>
<dbReference type="InterPro" id="IPR036390">
    <property type="entry name" value="WH_DNA-bd_sf"/>
</dbReference>
<dbReference type="GO" id="GO:0003677">
    <property type="term" value="F:DNA binding"/>
    <property type="evidence" value="ECO:0007669"/>
    <property type="project" value="UniProtKB-KW"/>
</dbReference>
<name>A0A853BIA0_9ACTN</name>
<dbReference type="GO" id="GO:0003700">
    <property type="term" value="F:DNA-binding transcription factor activity"/>
    <property type="evidence" value="ECO:0007669"/>
    <property type="project" value="InterPro"/>
</dbReference>
<dbReference type="PROSITE" id="PS50987">
    <property type="entry name" value="HTH_ARSR_2"/>
    <property type="match status" value="1"/>
</dbReference>
<dbReference type="InterPro" id="IPR051011">
    <property type="entry name" value="Metal_resp_trans_reg"/>
</dbReference>
<feature type="compositionally biased region" description="Low complexity" evidence="4">
    <location>
        <begin position="135"/>
        <end position="153"/>
    </location>
</feature>
<accession>A0A853BIA0</accession>
<keyword evidence="2 6" id="KW-0238">DNA-binding</keyword>
<dbReference type="PANTHER" id="PTHR43132">
    <property type="entry name" value="ARSENICAL RESISTANCE OPERON REPRESSOR ARSR-RELATED"/>
    <property type="match status" value="1"/>
</dbReference>
<dbReference type="Pfam" id="PF01022">
    <property type="entry name" value="HTH_5"/>
    <property type="match status" value="1"/>
</dbReference>
<dbReference type="InterPro" id="IPR036388">
    <property type="entry name" value="WH-like_DNA-bd_sf"/>
</dbReference>
<proteinExistence type="predicted"/>